<evidence type="ECO:0000256" key="8">
    <source>
        <dbReference type="PROSITE-ProRule" id="PRU00723"/>
    </source>
</evidence>
<keyword evidence="7" id="KW-0539">Nucleus</keyword>
<dbReference type="PROSITE" id="PS50103">
    <property type="entry name" value="ZF_C3H1"/>
    <property type="match status" value="1"/>
</dbReference>
<name>A0A0H5RAM0_9EUKA</name>
<dbReference type="PANTHER" id="PTHR14738">
    <property type="entry name" value="ZINC FINGER CCCH DOMAIN-CONTAINING PROTEIN 14"/>
    <property type="match status" value="1"/>
</dbReference>
<dbReference type="EMBL" id="HACM01010374">
    <property type="protein sequence ID" value="CRZ10816.1"/>
    <property type="molecule type" value="Transcribed_RNA"/>
</dbReference>
<keyword evidence="3 8" id="KW-0479">Metal-binding</keyword>
<dbReference type="PANTHER" id="PTHR14738:SF29">
    <property type="entry name" value="ZINC FINGER CCCH DOMAIN-CONTAINING PROTEIN 14"/>
    <property type="match status" value="1"/>
</dbReference>
<dbReference type="GO" id="GO:0008143">
    <property type="term" value="F:poly(A) binding"/>
    <property type="evidence" value="ECO:0007669"/>
    <property type="project" value="InterPro"/>
</dbReference>
<comment type="subcellular location">
    <subcellularLocation>
        <location evidence="1">Nucleus</location>
    </subcellularLocation>
</comment>
<dbReference type="Pfam" id="PF14608">
    <property type="entry name" value="zf-CCCH_2"/>
    <property type="match status" value="4"/>
</dbReference>
<evidence type="ECO:0000256" key="2">
    <source>
        <dbReference type="ARBA" id="ARBA00008423"/>
    </source>
</evidence>
<reference evidence="11" key="1">
    <citation type="submission" date="2015-04" db="EMBL/GenBank/DDBJ databases">
        <title>The genome sequence of the plant pathogenic Rhizarian Plasmodiophora brassicae reveals insights in its biotrophic life cycle and the origin of chitin synthesis.</title>
        <authorList>
            <person name="Schwelm A."/>
            <person name="Fogelqvist J."/>
            <person name="Knaust A."/>
            <person name="Julke S."/>
            <person name="Lilja T."/>
            <person name="Dhandapani V."/>
            <person name="Bonilla-Rosso G."/>
            <person name="Karlsson M."/>
            <person name="Shevchenko A."/>
            <person name="Choi S.R."/>
            <person name="Kim H.G."/>
            <person name="Park J.Y."/>
            <person name="Lim Y.P."/>
            <person name="Ludwig-Muller J."/>
            <person name="Dixelius C."/>
        </authorList>
    </citation>
    <scope>NUCLEOTIDE SEQUENCE</scope>
    <source>
        <tissue evidence="11">Potato root galls</tissue>
    </source>
</reference>
<dbReference type="InterPro" id="IPR000571">
    <property type="entry name" value="Znf_CCCH"/>
</dbReference>
<keyword evidence="5 8" id="KW-0863">Zinc-finger</keyword>
<keyword evidence="6 8" id="KW-0862">Zinc</keyword>
<evidence type="ECO:0000313" key="11">
    <source>
        <dbReference type="EMBL" id="CRZ10816.1"/>
    </source>
</evidence>
<evidence type="ECO:0000256" key="9">
    <source>
        <dbReference type="SAM" id="MobiDB-lite"/>
    </source>
</evidence>
<evidence type="ECO:0000259" key="10">
    <source>
        <dbReference type="PROSITE" id="PS50103"/>
    </source>
</evidence>
<feature type="zinc finger region" description="C3H1-type" evidence="8">
    <location>
        <begin position="297"/>
        <end position="322"/>
    </location>
</feature>
<dbReference type="AlphaFoldDB" id="A0A0H5RAM0"/>
<evidence type="ECO:0000256" key="5">
    <source>
        <dbReference type="ARBA" id="ARBA00022771"/>
    </source>
</evidence>
<feature type="region of interest" description="Disordered" evidence="9">
    <location>
        <begin position="422"/>
        <end position="452"/>
    </location>
</feature>
<dbReference type="GO" id="GO:0008270">
    <property type="term" value="F:zinc ion binding"/>
    <property type="evidence" value="ECO:0007669"/>
    <property type="project" value="UniProtKB-KW"/>
</dbReference>
<comment type="similarity">
    <text evidence="2">Belongs to the ZC3H14 family.</text>
</comment>
<dbReference type="InterPro" id="IPR040366">
    <property type="entry name" value="Nab2/ZC3H14"/>
</dbReference>
<protein>
    <recommendedName>
        <fullName evidence="10">C3H1-type domain-containing protein</fullName>
    </recommendedName>
</protein>
<evidence type="ECO:0000256" key="3">
    <source>
        <dbReference type="ARBA" id="ARBA00022723"/>
    </source>
</evidence>
<evidence type="ECO:0000256" key="4">
    <source>
        <dbReference type="ARBA" id="ARBA00022737"/>
    </source>
</evidence>
<dbReference type="SMART" id="SM00356">
    <property type="entry name" value="ZnF_C3H1"/>
    <property type="match status" value="3"/>
</dbReference>
<sequence length="452" mass="49417">MDVGSEQDDSVMAVELTDDIKRRISEQFKTKLPPNYEFDETSFIEFIMLLVINGRTKSQIQREMTPFVGGASAALVDWLWSALTAVRSAPGSPIKKRKLSSVVLAASAPLPQPAAKANRAARGGVAPSRILSAAVKDATRSTKDAPKPVRRAPSLVRRALSPVRRASFPVKQPTANLTTRHRVMRSPEVKKRSRKSLSPIRDPSPVLSLKTGRRRVVPVNGSSCTITIRNTNVMAAAVPIFNQSLEDVANVQNVKPNEPEPNSTVAFTPQTSDKPTKKPIRCAFWPACEKGTACAFTHPSEPCKFWPRCTFGSKCLYLHNQPLPSGTRLKQAPTACKFGSSCTRTDCKFAHDRRTPKAVSNMSSAPASSGSCRYDPRCTKIACPFLHPKRDSSGFFNSAMRDDDDDGFVEDDEHDDITLVLSNSLPRTPPQSSFDPITVNSQDGFHGPVNSA</sequence>
<dbReference type="GO" id="GO:0005737">
    <property type="term" value="C:cytoplasm"/>
    <property type="evidence" value="ECO:0007669"/>
    <property type="project" value="TreeGrafter"/>
</dbReference>
<feature type="domain" description="C3H1-type" evidence="10">
    <location>
        <begin position="297"/>
        <end position="322"/>
    </location>
</feature>
<accession>A0A0H5RAM0</accession>
<proteinExistence type="inferred from homology"/>
<keyword evidence="4" id="KW-0677">Repeat</keyword>
<organism evidence="11">
    <name type="scientific">Spongospora subterranea</name>
    <dbReference type="NCBI Taxonomy" id="70186"/>
    <lineage>
        <taxon>Eukaryota</taxon>
        <taxon>Sar</taxon>
        <taxon>Rhizaria</taxon>
        <taxon>Endomyxa</taxon>
        <taxon>Phytomyxea</taxon>
        <taxon>Plasmodiophorida</taxon>
        <taxon>Plasmodiophoridae</taxon>
        <taxon>Spongospora</taxon>
    </lineage>
</organism>
<evidence type="ECO:0000256" key="1">
    <source>
        <dbReference type="ARBA" id="ARBA00004123"/>
    </source>
</evidence>
<dbReference type="GO" id="GO:0005634">
    <property type="term" value="C:nucleus"/>
    <property type="evidence" value="ECO:0007669"/>
    <property type="project" value="UniProtKB-SubCell"/>
</dbReference>
<evidence type="ECO:0000256" key="7">
    <source>
        <dbReference type="ARBA" id="ARBA00023242"/>
    </source>
</evidence>
<dbReference type="GO" id="GO:0043488">
    <property type="term" value="P:regulation of mRNA stability"/>
    <property type="evidence" value="ECO:0007669"/>
    <property type="project" value="InterPro"/>
</dbReference>
<evidence type="ECO:0000256" key="6">
    <source>
        <dbReference type="ARBA" id="ARBA00022833"/>
    </source>
</evidence>
<feature type="compositionally biased region" description="Polar residues" evidence="9">
    <location>
        <begin position="422"/>
        <end position="443"/>
    </location>
</feature>
<dbReference type="Gene3D" id="4.10.1000.40">
    <property type="match status" value="1"/>
</dbReference>
<feature type="region of interest" description="Disordered" evidence="9">
    <location>
        <begin position="182"/>
        <end position="207"/>
    </location>
</feature>